<reference evidence="1 2" key="1">
    <citation type="submission" date="2024-09" db="EMBL/GenBank/DDBJ databases">
        <authorList>
            <person name="Sun Q."/>
            <person name="Mori K."/>
        </authorList>
    </citation>
    <scope>NUCLEOTIDE SEQUENCE [LARGE SCALE GENOMIC DNA]</scope>
    <source>
        <strain evidence="1 2">ATCC 51285</strain>
    </source>
</reference>
<keyword evidence="2" id="KW-1185">Reference proteome</keyword>
<organism evidence="1 2">
    <name type="scientific">Balneatrix alpica</name>
    <dbReference type="NCBI Taxonomy" id="75684"/>
    <lineage>
        <taxon>Bacteria</taxon>
        <taxon>Pseudomonadati</taxon>
        <taxon>Pseudomonadota</taxon>
        <taxon>Gammaproteobacteria</taxon>
        <taxon>Oceanospirillales</taxon>
        <taxon>Balneatrichaceae</taxon>
        <taxon>Balneatrix</taxon>
    </lineage>
</organism>
<gene>
    <name evidence="1" type="ORF">ACFFLH_02070</name>
</gene>
<evidence type="ECO:0000313" key="1">
    <source>
        <dbReference type="EMBL" id="MFB9885201.1"/>
    </source>
</evidence>
<dbReference type="EMBL" id="JBHLZN010000001">
    <property type="protein sequence ID" value="MFB9885201.1"/>
    <property type="molecule type" value="Genomic_DNA"/>
</dbReference>
<proteinExistence type="predicted"/>
<accession>A0ABV5Z7E6</accession>
<dbReference type="SUPFAM" id="SSF51306">
    <property type="entry name" value="LexA/Signal peptidase"/>
    <property type="match status" value="1"/>
</dbReference>
<evidence type="ECO:0000313" key="2">
    <source>
        <dbReference type="Proteomes" id="UP001589628"/>
    </source>
</evidence>
<name>A0ABV5Z7E6_9GAMM</name>
<protein>
    <submittedName>
        <fullName evidence="1">Uncharacterized protein</fullName>
    </submittedName>
</protein>
<dbReference type="RefSeq" id="WP_027313200.1">
    <property type="nucleotide sequence ID" value="NZ_JAUESS010000002.1"/>
</dbReference>
<comment type="caution">
    <text evidence="1">The sequence shown here is derived from an EMBL/GenBank/DDBJ whole genome shotgun (WGS) entry which is preliminary data.</text>
</comment>
<dbReference type="Gene3D" id="2.10.109.10">
    <property type="entry name" value="Umud Fragment, subunit A"/>
    <property type="match status" value="1"/>
</dbReference>
<dbReference type="Proteomes" id="UP001589628">
    <property type="component" value="Unassembled WGS sequence"/>
</dbReference>
<dbReference type="InterPro" id="IPR036286">
    <property type="entry name" value="LexA/Signal_pep-like_sf"/>
</dbReference>
<sequence>MQTSLFSTLPEGGRIKRSRRARPAADLYQLSSAQLQLAVFSTLGLPEQQDSLSLEQALGLNTNLSLYQVRSHQLPEGVEWGDWLILHPQLSPQDGDIILCLLEEELQLAQFHYHKGEASLIQHWPQLRSWSLSEHSDIRLLAVAVQRIHSLR</sequence>